<evidence type="ECO:0000259" key="19">
    <source>
        <dbReference type="Pfam" id="PF00535"/>
    </source>
</evidence>
<dbReference type="FunFam" id="3.90.550.10:FF:000119">
    <property type="entry name" value="Dolichol-phosphate mannosyltransferase subunit 1"/>
    <property type="match status" value="1"/>
</dbReference>
<evidence type="ECO:0000256" key="7">
    <source>
        <dbReference type="ARBA" id="ARBA00006739"/>
    </source>
</evidence>
<accession>A0A5K1VP89</accession>
<dbReference type="InterPro" id="IPR001173">
    <property type="entry name" value="Glyco_trans_2-like"/>
</dbReference>
<evidence type="ECO:0000256" key="10">
    <source>
        <dbReference type="ARBA" id="ARBA00022692"/>
    </source>
</evidence>
<dbReference type="InterPro" id="IPR007267">
    <property type="entry name" value="GtrA_DPMS_TM"/>
</dbReference>
<evidence type="ECO:0000256" key="15">
    <source>
        <dbReference type="ARBA" id="ARBA00023211"/>
    </source>
</evidence>
<feature type="transmembrane region" description="Helical" evidence="18">
    <location>
        <begin position="325"/>
        <end position="346"/>
    </location>
</feature>
<evidence type="ECO:0000256" key="12">
    <source>
        <dbReference type="ARBA" id="ARBA00022842"/>
    </source>
</evidence>
<dbReference type="GO" id="GO:0035269">
    <property type="term" value="P:protein O-linked glycosylation via mannose"/>
    <property type="evidence" value="ECO:0007669"/>
    <property type="project" value="TreeGrafter"/>
</dbReference>
<dbReference type="InterPro" id="IPR039528">
    <property type="entry name" value="DPM1-like"/>
</dbReference>
<dbReference type="VEuPathDB" id="AmoebaDB:EHI5A_084880"/>
<protein>
    <recommendedName>
        <fullName evidence="17">Dolichol-phosphate mannosyltransferase subunit 1</fullName>
        <ecNumber evidence="17">2.4.1.83</ecNumber>
    </recommendedName>
</protein>
<reference evidence="21 22" key="1">
    <citation type="submission" date="2016-05" db="EMBL/GenBank/DDBJ databases">
        <title>First whole genome sequencing of Entamoeba histolytica HM1:IMSS-clone-6.</title>
        <authorList>
            <person name="Mukherjee Avik.K."/>
            <person name="Izumyama S."/>
            <person name="Nakada-Tsukui K."/>
            <person name="Nozaki T."/>
        </authorList>
    </citation>
    <scope>NUCLEOTIDE SEQUENCE [LARGE SCALE GENOMIC DNA]</scope>
    <source>
        <strain evidence="21 22">HM1:IMSS clone 6</strain>
    </source>
</reference>
<evidence type="ECO:0000256" key="5">
    <source>
        <dbReference type="ARBA" id="ARBA00004308"/>
    </source>
</evidence>
<dbReference type="CDD" id="cd06442">
    <property type="entry name" value="DPM1_like"/>
    <property type="match status" value="1"/>
</dbReference>
<dbReference type="GO" id="GO:0000271">
    <property type="term" value="P:polysaccharide biosynthetic process"/>
    <property type="evidence" value="ECO:0007669"/>
    <property type="project" value="InterPro"/>
</dbReference>
<dbReference type="VEuPathDB" id="AmoebaDB:KM1_102360"/>
<evidence type="ECO:0000256" key="1">
    <source>
        <dbReference type="ARBA" id="ARBA00001913"/>
    </source>
</evidence>
<evidence type="ECO:0000256" key="2">
    <source>
        <dbReference type="ARBA" id="ARBA00001936"/>
    </source>
</evidence>
<organism evidence="21 22">
    <name type="scientific">Entamoeba histolytica</name>
    <dbReference type="NCBI Taxonomy" id="5759"/>
    <lineage>
        <taxon>Eukaryota</taxon>
        <taxon>Amoebozoa</taxon>
        <taxon>Evosea</taxon>
        <taxon>Archamoebae</taxon>
        <taxon>Mastigamoebida</taxon>
        <taxon>Entamoebidae</taxon>
        <taxon>Entamoeba</taxon>
    </lineage>
</organism>
<dbReference type="GO" id="GO:0006488">
    <property type="term" value="P:dolichol-linked oligosaccharide biosynthetic process"/>
    <property type="evidence" value="ECO:0007669"/>
    <property type="project" value="TreeGrafter"/>
</dbReference>
<comment type="pathway">
    <text evidence="6 17">Protein modification; protein glycosylation.</text>
</comment>
<comment type="caution">
    <text evidence="21">The sequence shown here is derived from an EMBL/GenBank/DDBJ whole genome shotgun (WGS) entry which is preliminary data.</text>
</comment>
<dbReference type="VEuPathDB" id="AmoebaDB:EHI8A_053180"/>
<comment type="subunit">
    <text evidence="17">Component of the dolichol-phosphate mannose (DPM) synthase complex.</text>
</comment>
<dbReference type="EC" id="2.4.1.83" evidence="17"/>
<keyword evidence="12" id="KW-0460">Magnesium</keyword>
<evidence type="ECO:0000256" key="16">
    <source>
        <dbReference type="ARBA" id="ARBA00053724"/>
    </source>
</evidence>
<dbReference type="Gene3D" id="3.90.550.10">
    <property type="entry name" value="Spore Coat Polysaccharide Biosynthesis Protein SpsA, Chain A"/>
    <property type="match status" value="1"/>
</dbReference>
<evidence type="ECO:0000313" key="22">
    <source>
        <dbReference type="Proteomes" id="UP000078387"/>
    </source>
</evidence>
<dbReference type="PANTHER" id="PTHR43398">
    <property type="entry name" value="DOLICHOL-PHOSPHATE MANNOSYLTRANSFERASE SUBUNIT 1"/>
    <property type="match status" value="1"/>
</dbReference>
<evidence type="ECO:0000256" key="8">
    <source>
        <dbReference type="ARBA" id="ARBA00022676"/>
    </source>
</evidence>
<dbReference type="OMA" id="SAWANFY"/>
<proteinExistence type="inferred from homology"/>
<keyword evidence="10 18" id="KW-0812">Transmembrane</keyword>
<dbReference type="VEuPathDB" id="AmoebaDB:EHI7A_053650"/>
<comment type="function">
    <text evidence="16 17">Transfers mannose from GDP-mannose to dolichol monophosphate to form dolichol phosphate mannose (Dol-P-Man) which is the mannosyl donor in pathways leading to N-glycosylation, glycosyl phosphatidylinositol membrane anchoring, and O-mannosylation of proteins.</text>
</comment>
<dbReference type="GO" id="GO:0046872">
    <property type="term" value="F:metal ion binding"/>
    <property type="evidence" value="ECO:0007669"/>
    <property type="project" value="UniProtKB-KW"/>
</dbReference>
<dbReference type="InterPro" id="IPR029044">
    <property type="entry name" value="Nucleotide-diphossugar_trans"/>
</dbReference>
<evidence type="ECO:0000256" key="6">
    <source>
        <dbReference type="ARBA" id="ARBA00004922"/>
    </source>
</evidence>
<keyword evidence="8 17" id="KW-0328">Glycosyltransferase</keyword>
<feature type="transmembrane region" description="Helical" evidence="18">
    <location>
        <begin position="295"/>
        <end position="313"/>
    </location>
</feature>
<sequence length="353" mass="38874">MTDLTIIVPTYNEAENIEQLIIQLEDTLKDINFDILVMDDNSPDKTGEKVQRLKSEGHKCDVVIRTENRGLSPAVIEGFGIAKGNVVLVMDADLQHPVSVVPKLYEAIKNGAEVAVGSRHCPGGGIENWAFHRRVISWGAALLARPFTSVSDPMSGFFAVKSSILKRSKLEAKGYKILLEVLVKTGAKNVVEVPIIFTTRVHGESKLTGGVMTNYLLHLFSLFCYPGTCPLLKFIVVGGLGTIIDILIFTLLVSIGLPGGFAQTLSFIAALCNNFFLNSLWTFPQNVDVNEKKKQFIKFGVVSCVAFIIRSLLFKLGRMYVPDEFPYIQMLLFVVIGTVTIINFIGSKLIVFA</sequence>
<evidence type="ECO:0000256" key="13">
    <source>
        <dbReference type="ARBA" id="ARBA00022989"/>
    </source>
</evidence>
<evidence type="ECO:0000259" key="20">
    <source>
        <dbReference type="Pfam" id="PF04138"/>
    </source>
</evidence>
<gene>
    <name evidence="21" type="ORF">CL6EHI_054260</name>
</gene>
<keyword evidence="11" id="KW-0479">Metal-binding</keyword>
<evidence type="ECO:0000256" key="17">
    <source>
        <dbReference type="RuleBase" id="RU365083"/>
    </source>
</evidence>
<keyword evidence="15" id="KW-0464">Manganese</keyword>
<comment type="cofactor">
    <cofactor evidence="3">
        <name>Mg(2+)</name>
        <dbReference type="ChEBI" id="CHEBI:18420"/>
    </cofactor>
</comment>
<comment type="catalytic activity">
    <reaction evidence="17">
        <text>a di-trans,poly-cis-dolichyl phosphate + GDP-alpha-D-mannose = a di-trans,poly-cis-dolichyl beta-D-mannosyl phosphate + GDP</text>
        <dbReference type="Rhea" id="RHEA:21184"/>
        <dbReference type="Rhea" id="RHEA-COMP:19498"/>
        <dbReference type="Rhea" id="RHEA-COMP:19501"/>
        <dbReference type="ChEBI" id="CHEBI:57527"/>
        <dbReference type="ChEBI" id="CHEBI:57683"/>
        <dbReference type="ChEBI" id="CHEBI:58189"/>
        <dbReference type="ChEBI" id="CHEBI:58211"/>
    </reaction>
</comment>
<keyword evidence="13 18" id="KW-1133">Transmembrane helix</keyword>
<feature type="domain" description="Glycosyltransferase 2-like" evidence="19">
    <location>
        <begin position="5"/>
        <end position="166"/>
    </location>
</feature>
<evidence type="ECO:0000256" key="11">
    <source>
        <dbReference type="ARBA" id="ARBA00022723"/>
    </source>
</evidence>
<dbReference type="Pfam" id="PF04138">
    <property type="entry name" value="GtrA_DPMS_TM"/>
    <property type="match status" value="1"/>
</dbReference>
<keyword evidence="9 17" id="KW-0808">Transferase</keyword>
<dbReference type="GO" id="GO:0006506">
    <property type="term" value="P:GPI anchor biosynthetic process"/>
    <property type="evidence" value="ECO:0007669"/>
    <property type="project" value="TreeGrafter"/>
</dbReference>
<dbReference type="SUPFAM" id="SSF53448">
    <property type="entry name" value="Nucleotide-diphospho-sugar transferases"/>
    <property type="match status" value="1"/>
</dbReference>
<dbReference type="EMBL" id="BDEQ01000001">
    <property type="protein sequence ID" value="GAT97227.1"/>
    <property type="molecule type" value="Genomic_DNA"/>
</dbReference>
<dbReference type="GO" id="GO:0004582">
    <property type="term" value="F:dolichyl-phosphate beta-D-mannosyltransferase activity"/>
    <property type="evidence" value="ECO:0007669"/>
    <property type="project" value="UniProtKB-UniRule"/>
</dbReference>
<evidence type="ECO:0000256" key="18">
    <source>
        <dbReference type="SAM" id="Phobius"/>
    </source>
</evidence>
<dbReference type="Proteomes" id="UP000078387">
    <property type="component" value="Unassembled WGS sequence"/>
</dbReference>
<dbReference type="UniPathway" id="UPA00378"/>
<evidence type="ECO:0000256" key="9">
    <source>
        <dbReference type="ARBA" id="ARBA00022679"/>
    </source>
</evidence>
<feature type="domain" description="GtrA/DPMS transmembrane" evidence="20">
    <location>
        <begin position="233"/>
        <end position="352"/>
    </location>
</feature>
<comment type="similarity">
    <text evidence="7 17">Belongs to the glycosyltransferase 2 family.</text>
</comment>
<evidence type="ECO:0000256" key="4">
    <source>
        <dbReference type="ARBA" id="ARBA00004141"/>
    </source>
</evidence>
<feature type="transmembrane region" description="Helical" evidence="18">
    <location>
        <begin position="231"/>
        <end position="253"/>
    </location>
</feature>
<comment type="cofactor">
    <cofactor evidence="2">
        <name>Mn(2+)</name>
        <dbReference type="ChEBI" id="CHEBI:29035"/>
    </cofactor>
</comment>
<name>A0A5K1VP89_ENTHI</name>
<dbReference type="PANTHER" id="PTHR43398:SF1">
    <property type="entry name" value="DOLICHOL-PHOSPHATE MANNOSYLTRANSFERASE SUBUNIT 1"/>
    <property type="match status" value="1"/>
</dbReference>
<evidence type="ECO:0000256" key="14">
    <source>
        <dbReference type="ARBA" id="ARBA00023136"/>
    </source>
</evidence>
<keyword evidence="17" id="KW-0256">Endoplasmic reticulum</keyword>
<dbReference type="GO" id="GO:0005789">
    <property type="term" value="C:endoplasmic reticulum membrane"/>
    <property type="evidence" value="ECO:0007669"/>
    <property type="project" value="TreeGrafter"/>
</dbReference>
<comment type="cofactor">
    <cofactor evidence="1">
        <name>Ca(2+)</name>
        <dbReference type="ChEBI" id="CHEBI:29108"/>
    </cofactor>
</comment>
<dbReference type="AlphaFoldDB" id="A0A5K1VP89"/>
<feature type="transmembrane region" description="Helical" evidence="18">
    <location>
        <begin position="265"/>
        <end position="283"/>
    </location>
</feature>
<dbReference type="VEuPathDB" id="AmoebaDB:EHI_054260"/>
<keyword evidence="14 18" id="KW-0472">Membrane</keyword>
<dbReference type="Pfam" id="PF00535">
    <property type="entry name" value="Glycos_transf_2"/>
    <property type="match status" value="1"/>
</dbReference>
<evidence type="ECO:0000313" key="21">
    <source>
        <dbReference type="EMBL" id="GAT97227.1"/>
    </source>
</evidence>
<comment type="subcellular location">
    <subcellularLocation>
        <location evidence="5">Endomembrane system</location>
    </subcellularLocation>
    <subcellularLocation>
        <location evidence="17">Endoplasmic reticulum</location>
    </subcellularLocation>
    <subcellularLocation>
        <location evidence="4">Membrane</location>
        <topology evidence="4">Multi-pass membrane protein</topology>
    </subcellularLocation>
</comment>
<evidence type="ECO:0000256" key="3">
    <source>
        <dbReference type="ARBA" id="ARBA00001946"/>
    </source>
</evidence>